<evidence type="ECO:0000313" key="2">
    <source>
        <dbReference type="Proteomes" id="UP000295244"/>
    </source>
</evidence>
<dbReference type="AlphaFoldDB" id="A0A4R1BAA6"/>
<protein>
    <submittedName>
        <fullName evidence="1">Uncharacterized protein</fullName>
    </submittedName>
</protein>
<keyword evidence="2" id="KW-1185">Reference proteome</keyword>
<reference evidence="1 2" key="1">
    <citation type="submission" date="2019-03" db="EMBL/GenBank/DDBJ databases">
        <title>Whole genome sequence of a novel Rubrobacter taiwanensis strain, isolated from Yellowstone National Park.</title>
        <authorList>
            <person name="Freed S."/>
            <person name="Ramaley R.F."/>
            <person name="Kyndt J.A."/>
        </authorList>
    </citation>
    <scope>NUCLEOTIDE SEQUENCE [LARGE SCALE GENOMIC DNA]</scope>
    <source>
        <strain evidence="1 2">Yellowstone</strain>
    </source>
</reference>
<comment type="caution">
    <text evidence="1">The sequence shown here is derived from an EMBL/GenBank/DDBJ whole genome shotgun (WGS) entry which is preliminary data.</text>
</comment>
<sequence>MNRFEEEIYRCMDPVAELLEVTEDPHHRAILENYRLHVHLEGSGQYERIVAPDMMVEEPVYRINWGEPTVIRGKQGVLDFYRSAGRYVMWNSEDMIAVADWGLCDELTFNFLVTGEILGEFGVEVDDGESYYHFKTRQAFVWPYDERARLIGEHLYVDETSASVQKVDDDEVITPERAAEIHQELLNRLEHASG</sequence>
<name>A0A4R1BAA6_9ACTN</name>
<accession>A0A4R1BAA6</accession>
<organism evidence="1 2">
    <name type="scientific">Rubrobacter taiwanensis</name>
    <dbReference type="NCBI Taxonomy" id="185139"/>
    <lineage>
        <taxon>Bacteria</taxon>
        <taxon>Bacillati</taxon>
        <taxon>Actinomycetota</taxon>
        <taxon>Rubrobacteria</taxon>
        <taxon>Rubrobacterales</taxon>
        <taxon>Rubrobacteraceae</taxon>
        <taxon>Rubrobacter</taxon>
    </lineage>
</organism>
<dbReference type="OrthoDB" id="2375018at2"/>
<dbReference type="EMBL" id="SKBU01000037">
    <property type="protein sequence ID" value="TCJ13870.1"/>
    <property type="molecule type" value="Genomic_DNA"/>
</dbReference>
<gene>
    <name evidence="1" type="ORF">E0L93_14260</name>
</gene>
<dbReference type="Proteomes" id="UP000295244">
    <property type="component" value="Unassembled WGS sequence"/>
</dbReference>
<proteinExistence type="predicted"/>
<evidence type="ECO:0000313" key="1">
    <source>
        <dbReference type="EMBL" id="TCJ13870.1"/>
    </source>
</evidence>
<dbReference type="RefSeq" id="WP_132692752.1">
    <property type="nucleotide sequence ID" value="NZ_SKBU01000037.1"/>
</dbReference>